<keyword evidence="3" id="KW-1185">Reference proteome</keyword>
<evidence type="ECO:0000313" key="2">
    <source>
        <dbReference type="EMBL" id="MVQ49069.1"/>
    </source>
</evidence>
<dbReference type="RefSeq" id="WP_157341560.1">
    <property type="nucleotide sequence ID" value="NZ_WSEK01000004.1"/>
</dbReference>
<sequence length="466" mass="49561">MATVALTTAGALTWSLAPAQADFSPQPKDVVSTGSDIIQNSFNFLADGYGQLPGYNTAGNRWRFVNFDSSGDAQGRSAFTDPRLQTGVWVDKNGETITDAEYAALSDADKALATKYIKQSDLRLLNPTISLRAGQKLVVRPSGGGGGGRDAIINDKVDNGIGGWIDVGRSPDPLNSDHQNLAQANLGTKLIRVQVATDRQLIATATDTNAPATIPAGEILRIYHNEIHTWGEIDGYQGPGQPLNTAAPDYTGPEASQTIVPLILPTDAGMWNTFVANVKKQNPGPGATSIDSSYLRQNANRIEVQQNDPTAITSLPAAQRVNAIVPFPRGRFRTLNTGYYTQTKESAGTLAAPKTNLYNTDPGHRTAASAAGIKLLDGDSNNDVLQATAPYGGNFAYNAIVRESDLNSTTPWQPGSTLNWVQALFYNPGGPDPFVRTPAGKALLEAAGVQPDYHVFGTNNAEIPVD</sequence>
<accession>A0A6L6XP77</accession>
<dbReference type="Proteomes" id="UP000473525">
    <property type="component" value="Unassembled WGS sequence"/>
</dbReference>
<keyword evidence="1" id="KW-0732">Signal</keyword>
<dbReference type="SUPFAM" id="SSF53850">
    <property type="entry name" value="Periplasmic binding protein-like II"/>
    <property type="match status" value="1"/>
</dbReference>
<proteinExistence type="predicted"/>
<name>A0A6L6XP77_9ACTN</name>
<dbReference type="AlphaFoldDB" id="A0A6L6XP77"/>
<dbReference type="EMBL" id="WSEK01000004">
    <property type="protein sequence ID" value="MVQ49069.1"/>
    <property type="molecule type" value="Genomic_DNA"/>
</dbReference>
<comment type="caution">
    <text evidence="2">The sequence shown here is derived from an EMBL/GenBank/DDBJ whole genome shotgun (WGS) entry which is preliminary data.</text>
</comment>
<protein>
    <recommendedName>
        <fullName evidence="4">PBP domain-containing protein</fullName>
    </recommendedName>
</protein>
<gene>
    <name evidence="2" type="ORF">GON03_07730</name>
</gene>
<reference evidence="2 3" key="1">
    <citation type="submission" date="2019-12" db="EMBL/GenBank/DDBJ databases">
        <authorList>
            <person name="Huq M.A."/>
        </authorList>
    </citation>
    <scope>NUCLEOTIDE SEQUENCE [LARGE SCALE GENOMIC DNA]</scope>
    <source>
        <strain evidence="2 3">MAH-18</strain>
    </source>
</reference>
<evidence type="ECO:0000256" key="1">
    <source>
        <dbReference type="SAM" id="SignalP"/>
    </source>
</evidence>
<evidence type="ECO:0000313" key="3">
    <source>
        <dbReference type="Proteomes" id="UP000473525"/>
    </source>
</evidence>
<evidence type="ECO:0008006" key="4">
    <source>
        <dbReference type="Google" id="ProtNLM"/>
    </source>
</evidence>
<feature type="signal peptide" evidence="1">
    <location>
        <begin position="1"/>
        <end position="21"/>
    </location>
</feature>
<organism evidence="2 3">
    <name type="scientific">Nocardioides agri</name>
    <dbReference type="NCBI Taxonomy" id="2682843"/>
    <lineage>
        <taxon>Bacteria</taxon>
        <taxon>Bacillati</taxon>
        <taxon>Actinomycetota</taxon>
        <taxon>Actinomycetes</taxon>
        <taxon>Propionibacteriales</taxon>
        <taxon>Nocardioidaceae</taxon>
        <taxon>Nocardioides</taxon>
    </lineage>
</organism>
<feature type="chain" id="PRO_5026855348" description="PBP domain-containing protein" evidence="1">
    <location>
        <begin position="22"/>
        <end position="466"/>
    </location>
</feature>